<proteinExistence type="predicted"/>
<organism evidence="1">
    <name type="scientific">Arundo donax</name>
    <name type="common">Giant reed</name>
    <name type="synonym">Donax arundinaceus</name>
    <dbReference type="NCBI Taxonomy" id="35708"/>
    <lineage>
        <taxon>Eukaryota</taxon>
        <taxon>Viridiplantae</taxon>
        <taxon>Streptophyta</taxon>
        <taxon>Embryophyta</taxon>
        <taxon>Tracheophyta</taxon>
        <taxon>Spermatophyta</taxon>
        <taxon>Magnoliopsida</taxon>
        <taxon>Liliopsida</taxon>
        <taxon>Poales</taxon>
        <taxon>Poaceae</taxon>
        <taxon>PACMAD clade</taxon>
        <taxon>Arundinoideae</taxon>
        <taxon>Arundineae</taxon>
        <taxon>Arundo</taxon>
    </lineage>
</organism>
<protein>
    <submittedName>
        <fullName evidence="1">Uncharacterized protein</fullName>
    </submittedName>
</protein>
<name>A0A0A9HNE7_ARUDO</name>
<reference evidence="1" key="1">
    <citation type="submission" date="2014-09" db="EMBL/GenBank/DDBJ databases">
        <authorList>
            <person name="Magalhaes I.L.F."/>
            <person name="Oliveira U."/>
            <person name="Santos F.R."/>
            <person name="Vidigal T.H.D.A."/>
            <person name="Brescovit A.D."/>
            <person name="Santos A.J."/>
        </authorList>
    </citation>
    <scope>NUCLEOTIDE SEQUENCE</scope>
    <source>
        <tissue evidence="1">Shoot tissue taken approximately 20 cm above the soil surface</tissue>
    </source>
</reference>
<evidence type="ECO:0000313" key="1">
    <source>
        <dbReference type="EMBL" id="JAE38625.1"/>
    </source>
</evidence>
<sequence>MKVKRCGPDGKF</sequence>
<accession>A0A0A9HNE7</accession>
<dbReference type="EMBL" id="GBRH01159271">
    <property type="protein sequence ID" value="JAE38625.1"/>
    <property type="molecule type" value="Transcribed_RNA"/>
</dbReference>
<reference evidence="1" key="2">
    <citation type="journal article" date="2015" name="Data Brief">
        <title>Shoot transcriptome of the giant reed, Arundo donax.</title>
        <authorList>
            <person name="Barrero R.A."/>
            <person name="Guerrero F.D."/>
            <person name="Moolhuijzen P."/>
            <person name="Goolsby J.A."/>
            <person name="Tidwell J."/>
            <person name="Bellgard S.E."/>
            <person name="Bellgard M.I."/>
        </authorList>
    </citation>
    <scope>NUCLEOTIDE SEQUENCE</scope>
    <source>
        <tissue evidence="1">Shoot tissue taken approximately 20 cm above the soil surface</tissue>
    </source>
</reference>